<feature type="transmembrane region" description="Helical" evidence="1">
    <location>
        <begin position="15"/>
        <end position="35"/>
    </location>
</feature>
<evidence type="ECO:0000256" key="1">
    <source>
        <dbReference type="SAM" id="Phobius"/>
    </source>
</evidence>
<keyword evidence="1" id="KW-0472">Membrane</keyword>
<dbReference type="Proteomes" id="UP000446768">
    <property type="component" value="Unassembled WGS sequence"/>
</dbReference>
<dbReference type="AlphaFoldDB" id="A0A7X2IRM4"/>
<organism evidence="2 3">
    <name type="scientific">Pseudoduganella rivuli</name>
    <dbReference type="NCBI Taxonomy" id="2666085"/>
    <lineage>
        <taxon>Bacteria</taxon>
        <taxon>Pseudomonadati</taxon>
        <taxon>Pseudomonadota</taxon>
        <taxon>Betaproteobacteria</taxon>
        <taxon>Burkholderiales</taxon>
        <taxon>Oxalobacteraceae</taxon>
        <taxon>Telluria group</taxon>
        <taxon>Pseudoduganella</taxon>
    </lineage>
</organism>
<protein>
    <recommendedName>
        <fullName evidence="4">Pilus assembly protein PilX</fullName>
    </recommendedName>
</protein>
<keyword evidence="3" id="KW-1185">Reference proteome</keyword>
<keyword evidence="1" id="KW-0812">Transmembrane</keyword>
<dbReference type="EMBL" id="WKJJ01000016">
    <property type="protein sequence ID" value="MRV74754.1"/>
    <property type="molecule type" value="Genomic_DNA"/>
</dbReference>
<evidence type="ECO:0000313" key="2">
    <source>
        <dbReference type="EMBL" id="MRV74754.1"/>
    </source>
</evidence>
<evidence type="ECO:0008006" key="4">
    <source>
        <dbReference type="Google" id="ProtNLM"/>
    </source>
</evidence>
<comment type="caution">
    <text evidence="2">The sequence shown here is derived from an EMBL/GenBank/DDBJ whole genome shotgun (WGS) entry which is preliminary data.</text>
</comment>
<evidence type="ECO:0000313" key="3">
    <source>
        <dbReference type="Proteomes" id="UP000446768"/>
    </source>
</evidence>
<sequence length="197" mass="21100">MRHALVLSGARQRGMALPIVLILLTVMLISSLYLVKSTTSTTMATANLAYDSALSKAADLGLHTAFQYLSTVSKETLLQHDSVNGYRATINPAQSISSSDYWEGSAHVTDTAGNEIEYVIHRMCMFAGDYNATAPANRCTLTSSKSKVGSATKLGESLSSDRSEYNAIPELHYVVTARIYGARGGNVVTQAVVMMGP</sequence>
<keyword evidence="1" id="KW-1133">Transmembrane helix</keyword>
<proteinExistence type="predicted"/>
<name>A0A7X2IRM4_9BURK</name>
<gene>
    <name evidence="2" type="ORF">GJ700_23865</name>
</gene>
<accession>A0A7X2IRM4</accession>
<reference evidence="2 3" key="1">
    <citation type="submission" date="2019-11" db="EMBL/GenBank/DDBJ databases">
        <title>Novel species isolated from a subtropical stream in China.</title>
        <authorList>
            <person name="Lu H."/>
        </authorList>
    </citation>
    <scope>NUCLEOTIDE SEQUENCE [LARGE SCALE GENOMIC DNA]</scope>
    <source>
        <strain evidence="2 3">FT92W</strain>
    </source>
</reference>